<dbReference type="EMBL" id="CP028940">
    <property type="protein sequence ID" value="QKM60333.1"/>
    <property type="molecule type" value="Genomic_DNA"/>
</dbReference>
<evidence type="ECO:0000313" key="3">
    <source>
        <dbReference type="Proteomes" id="UP000501090"/>
    </source>
</evidence>
<feature type="region of interest" description="Disordered" evidence="1">
    <location>
        <begin position="161"/>
        <end position="188"/>
    </location>
</feature>
<dbReference type="Gene3D" id="1.10.10.10">
    <property type="entry name" value="Winged helix-like DNA-binding domain superfamily/Winged helix DNA-binding domain"/>
    <property type="match status" value="1"/>
</dbReference>
<sequence>MKFPVVIVGHMVGFRKPIHKMVLWVLANHANNKTWRCNPSVDRIAELSGIKERYAQKILRELEEDQYISRVGNSLGGNPGCTTIFLVHKGSALSKAIKSRSNKGNADSTTLTPVLQSTPTPVLEHNPTGVLKGTNPCPTVRLTPVLQNTLTTKELYTTTTKEEFNETDEENRVAMPPPLKESQTSGESNLTNAKLEEKYGAYWYENAALVRELIARLRITCDKSENTTDIGLRIKGMLK</sequence>
<organism evidence="2 3">
    <name type="scientific">Polynucleobacter arcticus</name>
    <dbReference type="NCBI Taxonomy" id="1743165"/>
    <lineage>
        <taxon>Bacteria</taxon>
        <taxon>Pseudomonadati</taxon>
        <taxon>Pseudomonadota</taxon>
        <taxon>Betaproteobacteria</taxon>
        <taxon>Burkholderiales</taxon>
        <taxon>Burkholderiaceae</taxon>
        <taxon>Polynucleobacter</taxon>
    </lineage>
</organism>
<dbReference type="Proteomes" id="UP000501090">
    <property type="component" value="Chromosome"/>
</dbReference>
<dbReference type="KEGG" id="pard:DN92_04340"/>
<dbReference type="AlphaFoldDB" id="A0A6M9PWL6"/>
<evidence type="ECO:0000313" key="2">
    <source>
        <dbReference type="EMBL" id="QKM60333.1"/>
    </source>
</evidence>
<gene>
    <name evidence="2" type="ORF">DN92_04340</name>
</gene>
<feature type="region of interest" description="Disordered" evidence="1">
    <location>
        <begin position="99"/>
        <end position="136"/>
    </location>
</feature>
<name>A0A6M9PWL6_9BURK</name>
<dbReference type="InterPro" id="IPR036388">
    <property type="entry name" value="WH-like_DNA-bd_sf"/>
</dbReference>
<accession>A0A6M9PWL6</accession>
<evidence type="ECO:0008006" key="4">
    <source>
        <dbReference type="Google" id="ProtNLM"/>
    </source>
</evidence>
<evidence type="ECO:0000256" key="1">
    <source>
        <dbReference type="SAM" id="MobiDB-lite"/>
    </source>
</evidence>
<protein>
    <recommendedName>
        <fullName evidence="4">Helix-turn-helix domain-containing protein</fullName>
    </recommendedName>
</protein>
<keyword evidence="3" id="KW-1185">Reference proteome</keyword>
<proteinExistence type="predicted"/>
<dbReference type="RefSeq" id="WP_173960099.1">
    <property type="nucleotide sequence ID" value="NZ_CBCSCC010000002.1"/>
</dbReference>
<dbReference type="Pfam" id="PF13730">
    <property type="entry name" value="HTH_36"/>
    <property type="match status" value="1"/>
</dbReference>
<reference evidence="2 3" key="1">
    <citation type="submission" date="2018-04" db="EMBL/GenBank/DDBJ databases">
        <title>Polynucleobacter sp. UK-Long2-W17 genome.</title>
        <authorList>
            <person name="Hahn M.W."/>
        </authorList>
    </citation>
    <scope>NUCLEOTIDE SEQUENCE [LARGE SCALE GENOMIC DNA]</scope>
    <source>
        <strain evidence="2 3">UK-Long2-W17</strain>
    </source>
</reference>
<feature type="compositionally biased region" description="Polar residues" evidence="1">
    <location>
        <begin position="102"/>
        <end position="120"/>
    </location>
</feature>